<dbReference type="OrthoDB" id="9096700at2"/>
<dbReference type="InterPro" id="IPR009693">
    <property type="entry name" value="Glucitol_operon_activator"/>
</dbReference>
<dbReference type="RefSeq" id="WP_145289909.1">
    <property type="nucleotide sequence ID" value="NZ_VMSJ01000005.1"/>
</dbReference>
<protein>
    <recommendedName>
        <fullName evidence="3">Transcriptional regulator</fullName>
    </recommendedName>
</protein>
<sequence length="123" mass="14009">MQTWIFIGAVFVLLWAAQFMMTHFQMKNYYSTIHEMSRRGSGYLGVGVSKKRFGKGVVMVLVSDEHDVVVDAKRMSGVTVFSRFEKYSEAIGENLSSLLAFNTDPQTQQALYKAIEKIEVEKK</sequence>
<dbReference type="EMBL" id="VMSJ01000005">
    <property type="protein sequence ID" value="TVT26983.1"/>
    <property type="molecule type" value="Genomic_DNA"/>
</dbReference>
<organism evidence="1 2">
    <name type="scientific">Salinicoccus cyprini</name>
    <dbReference type="NCBI Taxonomy" id="2493691"/>
    <lineage>
        <taxon>Bacteria</taxon>
        <taxon>Bacillati</taxon>
        <taxon>Bacillota</taxon>
        <taxon>Bacilli</taxon>
        <taxon>Bacillales</taxon>
        <taxon>Staphylococcaceae</taxon>
        <taxon>Salinicoccus</taxon>
    </lineage>
</organism>
<dbReference type="AlphaFoldDB" id="A0A558ART7"/>
<proteinExistence type="predicted"/>
<dbReference type="Proteomes" id="UP000315103">
    <property type="component" value="Unassembled WGS sequence"/>
</dbReference>
<evidence type="ECO:0000313" key="2">
    <source>
        <dbReference type="Proteomes" id="UP000315103"/>
    </source>
</evidence>
<gene>
    <name evidence="1" type="ORF">FO441_10815</name>
</gene>
<name>A0A558ART7_9STAP</name>
<evidence type="ECO:0008006" key="3">
    <source>
        <dbReference type="Google" id="ProtNLM"/>
    </source>
</evidence>
<reference evidence="1 2" key="1">
    <citation type="submission" date="2019-07" db="EMBL/GenBank/DDBJ databases">
        <title>Salinicoccus cyprini sp. nov., isolated from gastro-intestinal tract of mirror carp, Cyprinus carpio var. specularis, collected from Gobind Sagar Reservoir, Himachal Pradesh, India.</title>
        <authorList>
            <person name="Talwar C."/>
            <person name="Singh A.K."/>
            <person name="Lal R."/>
            <person name="Negi R.K."/>
        </authorList>
    </citation>
    <scope>NUCLEOTIDE SEQUENCE [LARGE SCALE GENOMIC DNA]</scope>
    <source>
        <strain evidence="1 2">CT19</strain>
    </source>
</reference>
<evidence type="ECO:0000313" key="1">
    <source>
        <dbReference type="EMBL" id="TVT26983.1"/>
    </source>
</evidence>
<keyword evidence="2" id="KW-1185">Reference proteome</keyword>
<dbReference type="Pfam" id="PF06923">
    <property type="entry name" value="GutM"/>
    <property type="match status" value="1"/>
</dbReference>
<accession>A0A558ART7</accession>
<comment type="caution">
    <text evidence="1">The sequence shown here is derived from an EMBL/GenBank/DDBJ whole genome shotgun (WGS) entry which is preliminary data.</text>
</comment>